<dbReference type="Pfam" id="PF01636">
    <property type="entry name" value="APH"/>
    <property type="match status" value="1"/>
</dbReference>
<evidence type="ECO:0000259" key="1">
    <source>
        <dbReference type="Pfam" id="PF01636"/>
    </source>
</evidence>
<feature type="domain" description="Aminoglycoside phosphotransferase" evidence="1">
    <location>
        <begin position="12"/>
        <end position="201"/>
    </location>
</feature>
<dbReference type="RefSeq" id="WP_345556063.1">
    <property type="nucleotide sequence ID" value="NZ_BAABIK010000006.1"/>
</dbReference>
<accession>A0ABP9GBB0</accession>
<evidence type="ECO:0000313" key="3">
    <source>
        <dbReference type="Proteomes" id="UP001499993"/>
    </source>
</evidence>
<evidence type="ECO:0000313" key="2">
    <source>
        <dbReference type="EMBL" id="GAA4935992.1"/>
    </source>
</evidence>
<proteinExistence type="predicted"/>
<dbReference type="InterPro" id="IPR011009">
    <property type="entry name" value="Kinase-like_dom_sf"/>
</dbReference>
<keyword evidence="3" id="KW-1185">Reference proteome</keyword>
<dbReference type="EMBL" id="BAABIK010000006">
    <property type="protein sequence ID" value="GAA4935992.1"/>
    <property type="molecule type" value="Genomic_DNA"/>
</dbReference>
<protein>
    <recommendedName>
        <fullName evidence="1">Aminoglycoside phosphotransferase domain-containing protein</fullName>
    </recommendedName>
</protein>
<dbReference type="InterPro" id="IPR002575">
    <property type="entry name" value="Aminoglycoside_PTrfase"/>
</dbReference>
<comment type="caution">
    <text evidence="2">The sequence shown here is derived from an EMBL/GenBank/DDBJ whole genome shotgun (WGS) entry which is preliminary data.</text>
</comment>
<organism evidence="2 3">
    <name type="scientific">Streptomonospora halophila</name>
    <dbReference type="NCBI Taxonomy" id="427369"/>
    <lineage>
        <taxon>Bacteria</taxon>
        <taxon>Bacillati</taxon>
        <taxon>Actinomycetota</taxon>
        <taxon>Actinomycetes</taxon>
        <taxon>Streptosporangiales</taxon>
        <taxon>Nocardiopsidaceae</taxon>
        <taxon>Streptomonospora</taxon>
    </lineage>
</organism>
<name>A0ABP9GBB0_9ACTN</name>
<dbReference type="SUPFAM" id="SSF56112">
    <property type="entry name" value="Protein kinase-like (PK-like)"/>
    <property type="match status" value="1"/>
</dbReference>
<gene>
    <name evidence="2" type="ORF">GCM10023224_16000</name>
</gene>
<sequence>MIDTQFAKHYPTPGRAAAAVRNYRWIAQYAPPLRQPELRRTGPLSLTFEQVEGRPAGPHDLTRLAELLGNAHGTAWTKDLAFATLRIPHRFRDGAVFEDYLRPRQVTLRRRLEQGYLTSTEALHTTLTLLDKTAEGPCAFYKDSNLRNFIITAADELVTVDTDDLTLAPMGYDLAKLVATLLLTHGALSRDAIDEALAAYNGAARRHDAQLGTTDRERLDAFLALHATFTAPYIGRNGYRHSWPDVCPQETS</sequence>
<reference evidence="3" key="1">
    <citation type="journal article" date="2019" name="Int. J. Syst. Evol. Microbiol.">
        <title>The Global Catalogue of Microorganisms (GCM) 10K type strain sequencing project: providing services to taxonomists for standard genome sequencing and annotation.</title>
        <authorList>
            <consortium name="The Broad Institute Genomics Platform"/>
            <consortium name="The Broad Institute Genome Sequencing Center for Infectious Disease"/>
            <person name="Wu L."/>
            <person name="Ma J."/>
        </authorList>
    </citation>
    <scope>NUCLEOTIDE SEQUENCE [LARGE SCALE GENOMIC DNA]</scope>
    <source>
        <strain evidence="3">JCM 18123</strain>
    </source>
</reference>
<dbReference type="Proteomes" id="UP001499993">
    <property type="component" value="Unassembled WGS sequence"/>
</dbReference>